<reference evidence="1 2" key="1">
    <citation type="submission" date="2019-01" db="EMBL/GenBank/DDBJ databases">
        <title>Weissella sp. nov., a novel lactic acid bacterium isolated from animal feces.</title>
        <authorList>
            <person name="Wang L.-T."/>
        </authorList>
    </citation>
    <scope>NUCLEOTIDE SEQUENCE [LARGE SCALE GENOMIC DNA]</scope>
    <source>
        <strain evidence="1 2">8H-2</strain>
    </source>
</reference>
<gene>
    <name evidence="1" type="ORF">ESZ50_08000</name>
</gene>
<evidence type="ECO:0000313" key="1">
    <source>
        <dbReference type="EMBL" id="TYC48811.1"/>
    </source>
</evidence>
<dbReference type="Proteomes" id="UP000371977">
    <property type="component" value="Unassembled WGS sequence"/>
</dbReference>
<proteinExistence type="predicted"/>
<protein>
    <submittedName>
        <fullName evidence="1">Uncharacterized protein</fullName>
    </submittedName>
</protein>
<accession>A0A6C2C4E6</accession>
<evidence type="ECO:0000313" key="2">
    <source>
        <dbReference type="Proteomes" id="UP000371977"/>
    </source>
</evidence>
<dbReference type="AlphaFoldDB" id="A0A6C2C4E6"/>
<dbReference type="RefSeq" id="WP_148623049.1">
    <property type="nucleotide sequence ID" value="NZ_SDGZ01000016.1"/>
</dbReference>
<name>A0A6C2C4E6_9LACO</name>
<dbReference type="EMBL" id="SDGZ01000016">
    <property type="protein sequence ID" value="TYC48811.1"/>
    <property type="molecule type" value="Genomic_DNA"/>
</dbReference>
<sequence>MAAFKKASRYIVLVDFVDFKTGITYKAGDEFPVSTSITRLKDLLADDNEGRSGSLKGSALIEAADEILAETSKVTE</sequence>
<keyword evidence="2" id="KW-1185">Reference proteome</keyword>
<comment type="caution">
    <text evidence="1">The sequence shown here is derived from an EMBL/GenBank/DDBJ whole genome shotgun (WGS) entry which is preliminary data.</text>
</comment>
<organism evidence="1 2">
    <name type="scientific">Weissella muntiaci</name>
    <dbReference type="NCBI Taxonomy" id="2508881"/>
    <lineage>
        <taxon>Bacteria</taxon>
        <taxon>Bacillati</taxon>
        <taxon>Bacillota</taxon>
        <taxon>Bacilli</taxon>
        <taxon>Lactobacillales</taxon>
        <taxon>Lactobacillaceae</taxon>
        <taxon>Weissella</taxon>
    </lineage>
</organism>